<dbReference type="EMBL" id="NBNE01000149">
    <property type="protein sequence ID" value="OWZ22260.1"/>
    <property type="molecule type" value="Genomic_DNA"/>
</dbReference>
<dbReference type="Proteomes" id="UP000198211">
    <property type="component" value="Unassembled WGS sequence"/>
</dbReference>
<protein>
    <submittedName>
        <fullName evidence="1">Uncharacterized protein</fullName>
    </submittedName>
</protein>
<evidence type="ECO:0000313" key="1">
    <source>
        <dbReference type="EMBL" id="OWZ22260.1"/>
    </source>
</evidence>
<proteinExistence type="predicted"/>
<comment type="caution">
    <text evidence="1">The sequence shown here is derived from an EMBL/GenBank/DDBJ whole genome shotgun (WGS) entry which is preliminary data.</text>
</comment>
<gene>
    <name evidence="1" type="ORF">PHMEG_0003049</name>
</gene>
<evidence type="ECO:0000313" key="2">
    <source>
        <dbReference type="Proteomes" id="UP000198211"/>
    </source>
</evidence>
<name>A0A225WZE5_9STRA</name>
<sequence length="83" mass="9360">MRRLALESTLKSIACSIEYLDQLESNIIQHALFSASWGPTCQCLVRAHRTHAKEDHRVAKILSGMTQKHASRLPSLDLFNSAR</sequence>
<organism evidence="1 2">
    <name type="scientific">Phytophthora megakarya</name>
    <dbReference type="NCBI Taxonomy" id="4795"/>
    <lineage>
        <taxon>Eukaryota</taxon>
        <taxon>Sar</taxon>
        <taxon>Stramenopiles</taxon>
        <taxon>Oomycota</taxon>
        <taxon>Peronosporomycetes</taxon>
        <taxon>Peronosporales</taxon>
        <taxon>Peronosporaceae</taxon>
        <taxon>Phytophthora</taxon>
    </lineage>
</organism>
<reference evidence="2" key="1">
    <citation type="submission" date="2017-03" db="EMBL/GenBank/DDBJ databases">
        <title>Phytopthora megakarya and P. palmivora, two closely related causual agents of cacao black pod achieved similar genome size and gene model numbers by different mechanisms.</title>
        <authorList>
            <person name="Ali S."/>
            <person name="Shao J."/>
            <person name="Larry D.J."/>
            <person name="Kronmiller B."/>
            <person name="Shen D."/>
            <person name="Strem M.D."/>
            <person name="Melnick R.L."/>
            <person name="Guiltinan M.J."/>
            <person name="Tyler B.M."/>
            <person name="Meinhardt L.W."/>
            <person name="Bailey B.A."/>
        </authorList>
    </citation>
    <scope>NUCLEOTIDE SEQUENCE [LARGE SCALE GENOMIC DNA]</scope>
    <source>
        <strain evidence="2">zdho120</strain>
    </source>
</reference>
<dbReference type="AlphaFoldDB" id="A0A225WZE5"/>
<keyword evidence="2" id="KW-1185">Reference proteome</keyword>
<accession>A0A225WZE5</accession>